<dbReference type="Proteomes" id="UP000729402">
    <property type="component" value="Unassembled WGS sequence"/>
</dbReference>
<accession>A0A8J5VY43</accession>
<dbReference type="OrthoDB" id="29460at2759"/>
<gene>
    <name evidence="1" type="ORF">GUJ93_ZPchr0003g17821</name>
</gene>
<reference evidence="1" key="2">
    <citation type="submission" date="2021-02" db="EMBL/GenBank/DDBJ databases">
        <authorList>
            <person name="Kimball J.A."/>
            <person name="Haas M.W."/>
            <person name="Macchietto M."/>
            <person name="Kono T."/>
            <person name="Duquette J."/>
            <person name="Shao M."/>
        </authorList>
    </citation>
    <scope>NUCLEOTIDE SEQUENCE</scope>
    <source>
        <tissue evidence="1">Fresh leaf tissue</tissue>
    </source>
</reference>
<dbReference type="EMBL" id="JAAALK010000286">
    <property type="protein sequence ID" value="KAG8063754.1"/>
    <property type="molecule type" value="Genomic_DNA"/>
</dbReference>
<name>A0A8J5VY43_ZIZPA</name>
<evidence type="ECO:0000313" key="2">
    <source>
        <dbReference type="Proteomes" id="UP000729402"/>
    </source>
</evidence>
<sequence>MGLLCQGPCDFFVARRGAVYGFTLAPRTPAHRHGVLSEDGLTPTSGGMKRNPRSGLAAWEIGNWHAHKRWTELEPARWLGVIVQFVLLGELCAFLEGTF</sequence>
<comment type="caution">
    <text evidence="1">The sequence shown here is derived from an EMBL/GenBank/DDBJ whole genome shotgun (WGS) entry which is preliminary data.</text>
</comment>
<keyword evidence="2" id="KW-1185">Reference proteome</keyword>
<proteinExistence type="predicted"/>
<organism evidence="1 2">
    <name type="scientific">Zizania palustris</name>
    <name type="common">Northern wild rice</name>
    <dbReference type="NCBI Taxonomy" id="103762"/>
    <lineage>
        <taxon>Eukaryota</taxon>
        <taxon>Viridiplantae</taxon>
        <taxon>Streptophyta</taxon>
        <taxon>Embryophyta</taxon>
        <taxon>Tracheophyta</taxon>
        <taxon>Spermatophyta</taxon>
        <taxon>Magnoliopsida</taxon>
        <taxon>Liliopsida</taxon>
        <taxon>Poales</taxon>
        <taxon>Poaceae</taxon>
        <taxon>BOP clade</taxon>
        <taxon>Oryzoideae</taxon>
        <taxon>Oryzeae</taxon>
        <taxon>Zizaniinae</taxon>
        <taxon>Zizania</taxon>
    </lineage>
</organism>
<evidence type="ECO:0000313" key="1">
    <source>
        <dbReference type="EMBL" id="KAG8063754.1"/>
    </source>
</evidence>
<protein>
    <submittedName>
        <fullName evidence="1">Uncharacterized protein</fullName>
    </submittedName>
</protein>
<dbReference type="EMBL" id="JAAALK010000286">
    <property type="protein sequence ID" value="KAG8063755.1"/>
    <property type="molecule type" value="Genomic_DNA"/>
</dbReference>
<reference evidence="1" key="1">
    <citation type="journal article" date="2021" name="bioRxiv">
        <title>Whole Genome Assembly and Annotation of Northern Wild Rice, Zizania palustris L., Supports a Whole Genome Duplication in the Zizania Genus.</title>
        <authorList>
            <person name="Haas M."/>
            <person name="Kono T."/>
            <person name="Macchietto M."/>
            <person name="Millas R."/>
            <person name="McGilp L."/>
            <person name="Shao M."/>
            <person name="Duquette J."/>
            <person name="Hirsch C.N."/>
            <person name="Kimball J."/>
        </authorList>
    </citation>
    <scope>NUCLEOTIDE SEQUENCE</scope>
    <source>
        <tissue evidence="1">Fresh leaf tissue</tissue>
    </source>
</reference>
<dbReference type="AlphaFoldDB" id="A0A8J5VY43"/>